<feature type="compositionally biased region" description="Basic and acidic residues" evidence="1">
    <location>
        <begin position="20"/>
        <end position="49"/>
    </location>
</feature>
<dbReference type="Proteomes" id="UP001066276">
    <property type="component" value="Chromosome 6"/>
</dbReference>
<proteinExistence type="predicted"/>
<gene>
    <name evidence="2" type="ORF">NDU88_005202</name>
</gene>
<protein>
    <submittedName>
        <fullName evidence="2">Uncharacterized protein</fullName>
    </submittedName>
</protein>
<keyword evidence="3" id="KW-1185">Reference proteome</keyword>
<evidence type="ECO:0000256" key="1">
    <source>
        <dbReference type="SAM" id="MobiDB-lite"/>
    </source>
</evidence>
<sequence length="113" mass="12281">MEKAEENTGEGKNAEEDEEKMPNTDKDEGKTPNVEEEKKEDAGREKREISGGQAGRLREEQEENATRGEGDDAQYSGGSTAGRLDRRAGGRKDKADEEGAGGAPEEAAQRRDN</sequence>
<evidence type="ECO:0000313" key="3">
    <source>
        <dbReference type="Proteomes" id="UP001066276"/>
    </source>
</evidence>
<accession>A0AAV7QHJ6</accession>
<feature type="compositionally biased region" description="Basic and acidic residues" evidence="1">
    <location>
        <begin position="83"/>
        <end position="97"/>
    </location>
</feature>
<organism evidence="2 3">
    <name type="scientific">Pleurodeles waltl</name>
    <name type="common">Iberian ribbed newt</name>
    <dbReference type="NCBI Taxonomy" id="8319"/>
    <lineage>
        <taxon>Eukaryota</taxon>
        <taxon>Metazoa</taxon>
        <taxon>Chordata</taxon>
        <taxon>Craniata</taxon>
        <taxon>Vertebrata</taxon>
        <taxon>Euteleostomi</taxon>
        <taxon>Amphibia</taxon>
        <taxon>Batrachia</taxon>
        <taxon>Caudata</taxon>
        <taxon>Salamandroidea</taxon>
        <taxon>Salamandridae</taxon>
        <taxon>Pleurodelinae</taxon>
        <taxon>Pleurodeles</taxon>
    </lineage>
</organism>
<dbReference type="EMBL" id="JANPWB010000010">
    <property type="protein sequence ID" value="KAJ1138821.1"/>
    <property type="molecule type" value="Genomic_DNA"/>
</dbReference>
<feature type="region of interest" description="Disordered" evidence="1">
    <location>
        <begin position="1"/>
        <end position="113"/>
    </location>
</feature>
<name>A0AAV7QHJ6_PLEWA</name>
<evidence type="ECO:0000313" key="2">
    <source>
        <dbReference type="EMBL" id="KAJ1138821.1"/>
    </source>
</evidence>
<reference evidence="2" key="1">
    <citation type="journal article" date="2022" name="bioRxiv">
        <title>Sequencing and chromosome-scale assembly of the giantPleurodeles waltlgenome.</title>
        <authorList>
            <person name="Brown T."/>
            <person name="Elewa A."/>
            <person name="Iarovenko S."/>
            <person name="Subramanian E."/>
            <person name="Araus A.J."/>
            <person name="Petzold A."/>
            <person name="Susuki M."/>
            <person name="Suzuki K.-i.T."/>
            <person name="Hayashi T."/>
            <person name="Toyoda A."/>
            <person name="Oliveira C."/>
            <person name="Osipova E."/>
            <person name="Leigh N.D."/>
            <person name="Simon A."/>
            <person name="Yun M.H."/>
        </authorList>
    </citation>
    <scope>NUCLEOTIDE SEQUENCE</scope>
    <source>
        <strain evidence="2">20211129_DDA</strain>
        <tissue evidence="2">Liver</tissue>
    </source>
</reference>
<feature type="compositionally biased region" description="Basic and acidic residues" evidence="1">
    <location>
        <begin position="56"/>
        <end position="70"/>
    </location>
</feature>
<comment type="caution">
    <text evidence="2">The sequence shown here is derived from an EMBL/GenBank/DDBJ whole genome shotgun (WGS) entry which is preliminary data.</text>
</comment>
<dbReference type="AlphaFoldDB" id="A0AAV7QHJ6"/>